<feature type="compositionally biased region" description="Basic residues" evidence="1">
    <location>
        <begin position="365"/>
        <end position="388"/>
    </location>
</feature>
<dbReference type="OrthoDB" id="10029166at2759"/>
<feature type="region of interest" description="Disordered" evidence="1">
    <location>
        <begin position="362"/>
        <end position="388"/>
    </location>
</feature>
<evidence type="ECO:0000313" key="4">
    <source>
        <dbReference type="Proteomes" id="UP000663879"/>
    </source>
</evidence>
<comment type="caution">
    <text evidence="3">The sequence shown here is derived from an EMBL/GenBank/DDBJ whole genome shotgun (WGS) entry which is preliminary data.</text>
</comment>
<dbReference type="EMBL" id="CAJNOC010000639">
    <property type="protein sequence ID" value="CAF0785896.1"/>
    <property type="molecule type" value="Genomic_DNA"/>
</dbReference>
<evidence type="ECO:0000256" key="2">
    <source>
        <dbReference type="SAM" id="Phobius"/>
    </source>
</evidence>
<dbReference type="AlphaFoldDB" id="A0A813RR29"/>
<feature type="region of interest" description="Disordered" evidence="1">
    <location>
        <begin position="87"/>
        <end position="117"/>
    </location>
</feature>
<feature type="compositionally biased region" description="Low complexity" evidence="1">
    <location>
        <begin position="180"/>
        <end position="195"/>
    </location>
</feature>
<evidence type="ECO:0000256" key="1">
    <source>
        <dbReference type="SAM" id="MobiDB-lite"/>
    </source>
</evidence>
<protein>
    <submittedName>
        <fullName evidence="3">Uncharacterized protein</fullName>
    </submittedName>
</protein>
<evidence type="ECO:0000313" key="3">
    <source>
        <dbReference type="EMBL" id="CAF0785896.1"/>
    </source>
</evidence>
<feature type="region of interest" description="Disordered" evidence="1">
    <location>
        <begin position="172"/>
        <end position="198"/>
    </location>
</feature>
<keyword evidence="2" id="KW-0812">Transmembrane</keyword>
<keyword evidence="2" id="KW-0472">Membrane</keyword>
<gene>
    <name evidence="3" type="ORF">OXX778_LOCUS5714</name>
</gene>
<dbReference type="Proteomes" id="UP000663879">
    <property type="component" value="Unassembled WGS sequence"/>
</dbReference>
<organism evidence="3 4">
    <name type="scientific">Brachionus calyciflorus</name>
    <dbReference type="NCBI Taxonomy" id="104777"/>
    <lineage>
        <taxon>Eukaryota</taxon>
        <taxon>Metazoa</taxon>
        <taxon>Spiralia</taxon>
        <taxon>Gnathifera</taxon>
        <taxon>Rotifera</taxon>
        <taxon>Eurotatoria</taxon>
        <taxon>Monogononta</taxon>
        <taxon>Pseudotrocha</taxon>
        <taxon>Ploima</taxon>
        <taxon>Brachionidae</taxon>
        <taxon>Brachionus</taxon>
    </lineage>
</organism>
<sequence length="388" mass="45470">MLRHEDRLYHIVVSFPSICAKQFLICKFRRNEAICCLIGFGIGISCCLMYRWFRNTFFSLNYIKTPYNEYYDLNPYNKTNVNTTHLIDNTNKKNKLNTTNSRRKSPKNKRIDKNNDINNDLFTTNNSLYQNLAKYLNKHMCKSFKNRRSNNKKQFPLKKKFNLFQKSNSLSPIQSDSLQTTENSTLTSSTDSNNTFQPTDNLIRIDRINRSRHNSYTIMNESVNDLSFYDDDSLELLSQKSGCNLDVEYLGDIKFGIPMRNSINYVDKSLDEALLQINKLKDDMSHLCTDLDTLYHSKFKKLNIGNLSNASRNSSFSALEQDEELAEDYTTLNEHSRLKTPFRELNKKPIISLNEKYTQTELKSKRIKSKKKLRKKSKISKFNKKKLT</sequence>
<name>A0A813RR29_9BILA</name>
<reference evidence="3" key="1">
    <citation type="submission" date="2021-02" db="EMBL/GenBank/DDBJ databases">
        <authorList>
            <person name="Nowell W R."/>
        </authorList>
    </citation>
    <scope>NUCLEOTIDE SEQUENCE</scope>
    <source>
        <strain evidence="3">Ploen Becks lab</strain>
    </source>
</reference>
<keyword evidence="4" id="KW-1185">Reference proteome</keyword>
<accession>A0A813RR29</accession>
<proteinExistence type="predicted"/>
<feature type="transmembrane region" description="Helical" evidence="2">
    <location>
        <begin position="33"/>
        <end position="53"/>
    </location>
</feature>
<keyword evidence="2" id="KW-1133">Transmembrane helix</keyword>